<evidence type="ECO:0000313" key="1">
    <source>
        <dbReference type="EMBL" id="SUP78253.1"/>
    </source>
</evidence>
<reference evidence="1 2" key="1">
    <citation type="submission" date="2018-06" db="EMBL/GenBank/DDBJ databases">
        <authorList>
            <consortium name="Pathogen Informatics"/>
            <person name="Doyle S."/>
        </authorList>
    </citation>
    <scope>NUCLEOTIDE SEQUENCE [LARGE SCALE GENOMIC DNA]</scope>
    <source>
        <strain evidence="1 2">NCTC11470</strain>
    </source>
</reference>
<name>A0A380PXP0_YERFR</name>
<proteinExistence type="predicted"/>
<dbReference type="EMBL" id="UHJA01000001">
    <property type="protein sequence ID" value="SUP78253.1"/>
    <property type="molecule type" value="Genomic_DNA"/>
</dbReference>
<dbReference type="RefSeq" id="WP_004707139.1">
    <property type="nucleotide sequence ID" value="NZ_CABHXP010000351.1"/>
</dbReference>
<accession>A0A380PXP0</accession>
<protein>
    <submittedName>
        <fullName evidence="1">Adhesin/hemagglutinin</fullName>
    </submittedName>
</protein>
<organism evidence="1 2">
    <name type="scientific">Yersinia frederiksenii</name>
    <dbReference type="NCBI Taxonomy" id="29484"/>
    <lineage>
        <taxon>Bacteria</taxon>
        <taxon>Pseudomonadati</taxon>
        <taxon>Pseudomonadota</taxon>
        <taxon>Gammaproteobacteria</taxon>
        <taxon>Enterobacterales</taxon>
        <taxon>Yersiniaceae</taxon>
        <taxon>Yersinia</taxon>
    </lineage>
</organism>
<evidence type="ECO:0000313" key="2">
    <source>
        <dbReference type="Proteomes" id="UP000254835"/>
    </source>
</evidence>
<gene>
    <name evidence="1" type="ORF">NCTC11470_03367</name>
</gene>
<dbReference type="GeneID" id="64441031"/>
<sequence length="72" mass="7438">MKRCAAAPYLAHEISKYLPAAQNQTANLMAHVVLGAVVGYFNGNVTVGAVSAFTAEAAAPAIIKAMGWEECG</sequence>
<dbReference type="Proteomes" id="UP000254835">
    <property type="component" value="Unassembled WGS sequence"/>
</dbReference>
<dbReference type="AlphaFoldDB" id="A0A380PXP0"/>